<evidence type="ECO:0000313" key="8">
    <source>
        <dbReference type="Proteomes" id="UP000054047"/>
    </source>
</evidence>
<evidence type="ECO:0008006" key="9">
    <source>
        <dbReference type="Google" id="ProtNLM"/>
    </source>
</evidence>
<dbReference type="AlphaFoldDB" id="A0A0C2CMN6"/>
<evidence type="ECO:0000256" key="3">
    <source>
        <dbReference type="ARBA" id="ARBA00022989"/>
    </source>
</evidence>
<evidence type="ECO:0000256" key="2">
    <source>
        <dbReference type="ARBA" id="ARBA00022692"/>
    </source>
</evidence>
<keyword evidence="4 5" id="KW-0472">Membrane</keyword>
<keyword evidence="8" id="KW-1185">Reference proteome</keyword>
<feature type="transmembrane region" description="Helical" evidence="5">
    <location>
        <begin position="58"/>
        <end position="82"/>
    </location>
</feature>
<accession>A0A0C2CMN6</accession>
<protein>
    <recommendedName>
        <fullName evidence="9">Major facilitator superfamily (MFS) profile domain-containing protein</fullName>
    </recommendedName>
</protein>
<sequence>MATISIHILSIALCISAGFQQGYIASVLNQPYLEITSFINESWIERTSQPLQPDVLNVMWSLLNVCFPIATIFGQFLAAYLCRQIGRKGTALLASGLYIPGVLLSAASKYFSPFFELLYIGRILWSVLFIC</sequence>
<feature type="transmembrane region" description="Helical" evidence="5">
    <location>
        <begin position="89"/>
        <end position="107"/>
    </location>
</feature>
<feature type="chain" id="PRO_5002146768" description="Major facilitator superfamily (MFS) profile domain-containing protein" evidence="6">
    <location>
        <begin position="18"/>
        <end position="131"/>
    </location>
</feature>
<evidence type="ECO:0000313" key="7">
    <source>
        <dbReference type="EMBL" id="KIH57863.1"/>
    </source>
</evidence>
<dbReference type="Pfam" id="PF00083">
    <property type="entry name" value="Sugar_tr"/>
    <property type="match status" value="1"/>
</dbReference>
<evidence type="ECO:0000256" key="4">
    <source>
        <dbReference type="ARBA" id="ARBA00023136"/>
    </source>
</evidence>
<dbReference type="Proteomes" id="UP000054047">
    <property type="component" value="Unassembled WGS sequence"/>
</dbReference>
<dbReference type="OrthoDB" id="8120565at2759"/>
<keyword evidence="6" id="KW-0732">Signal</keyword>
<dbReference type="PANTHER" id="PTHR23503">
    <property type="entry name" value="SOLUTE CARRIER FAMILY 2"/>
    <property type="match status" value="1"/>
</dbReference>
<dbReference type="EMBL" id="KN733845">
    <property type="protein sequence ID" value="KIH57863.1"/>
    <property type="molecule type" value="Genomic_DNA"/>
</dbReference>
<organism evidence="7 8">
    <name type="scientific">Ancylostoma duodenale</name>
    <dbReference type="NCBI Taxonomy" id="51022"/>
    <lineage>
        <taxon>Eukaryota</taxon>
        <taxon>Metazoa</taxon>
        <taxon>Ecdysozoa</taxon>
        <taxon>Nematoda</taxon>
        <taxon>Chromadorea</taxon>
        <taxon>Rhabditida</taxon>
        <taxon>Rhabditina</taxon>
        <taxon>Rhabditomorpha</taxon>
        <taxon>Strongyloidea</taxon>
        <taxon>Ancylostomatidae</taxon>
        <taxon>Ancylostomatinae</taxon>
        <taxon>Ancylostoma</taxon>
    </lineage>
</organism>
<evidence type="ECO:0000256" key="6">
    <source>
        <dbReference type="SAM" id="SignalP"/>
    </source>
</evidence>
<dbReference type="GO" id="GO:0016020">
    <property type="term" value="C:membrane"/>
    <property type="evidence" value="ECO:0007669"/>
    <property type="project" value="UniProtKB-SubCell"/>
</dbReference>
<dbReference type="PANTHER" id="PTHR23503:SF39">
    <property type="entry name" value="MAJOR FACILITATOR SUPERFAMILY (MFS) PROFILE DOMAIN-CONTAINING PROTEIN"/>
    <property type="match status" value="1"/>
</dbReference>
<name>A0A0C2CMN6_9BILA</name>
<dbReference type="SUPFAM" id="SSF103473">
    <property type="entry name" value="MFS general substrate transporter"/>
    <property type="match status" value="1"/>
</dbReference>
<dbReference type="InterPro" id="IPR045263">
    <property type="entry name" value="GLUT"/>
</dbReference>
<dbReference type="Gene3D" id="1.20.1250.20">
    <property type="entry name" value="MFS general substrate transporter like domains"/>
    <property type="match status" value="1"/>
</dbReference>
<dbReference type="GO" id="GO:0015149">
    <property type="term" value="F:hexose transmembrane transporter activity"/>
    <property type="evidence" value="ECO:0007669"/>
    <property type="project" value="TreeGrafter"/>
</dbReference>
<evidence type="ECO:0000256" key="5">
    <source>
        <dbReference type="SAM" id="Phobius"/>
    </source>
</evidence>
<reference evidence="7 8" key="1">
    <citation type="submission" date="2013-12" db="EMBL/GenBank/DDBJ databases">
        <title>Draft genome of the parsitic nematode Ancylostoma duodenale.</title>
        <authorList>
            <person name="Mitreva M."/>
        </authorList>
    </citation>
    <scope>NUCLEOTIDE SEQUENCE [LARGE SCALE GENOMIC DNA]</scope>
    <source>
        <strain evidence="7 8">Zhejiang</strain>
    </source>
</reference>
<dbReference type="InterPro" id="IPR036259">
    <property type="entry name" value="MFS_trans_sf"/>
</dbReference>
<feature type="signal peptide" evidence="6">
    <location>
        <begin position="1"/>
        <end position="17"/>
    </location>
</feature>
<dbReference type="InterPro" id="IPR005828">
    <property type="entry name" value="MFS_sugar_transport-like"/>
</dbReference>
<comment type="subcellular location">
    <subcellularLocation>
        <location evidence="1">Membrane</location>
    </subcellularLocation>
</comment>
<keyword evidence="2 5" id="KW-0812">Transmembrane</keyword>
<gene>
    <name evidence="7" type="ORF">ANCDUO_11942</name>
</gene>
<evidence type="ECO:0000256" key="1">
    <source>
        <dbReference type="ARBA" id="ARBA00004370"/>
    </source>
</evidence>
<keyword evidence="3 5" id="KW-1133">Transmembrane helix</keyword>
<proteinExistence type="predicted"/>